<gene>
    <name evidence="1" type="ORF">AC230_10475</name>
</gene>
<dbReference type="AlphaFoldDB" id="A0A0K9XKB9"/>
<protein>
    <submittedName>
        <fullName evidence="1">Uncharacterized protein</fullName>
    </submittedName>
</protein>
<dbReference type="PATRIC" id="fig|1678637.3.peg.2259"/>
<comment type="caution">
    <text evidence="1">The sequence shown here is derived from an EMBL/GenBank/DDBJ whole genome shotgun (WGS) entry which is preliminary data.</text>
</comment>
<proteinExistence type="predicted"/>
<accession>A0A0K9XKB9</accession>
<dbReference type="Proteomes" id="UP000037288">
    <property type="component" value="Unassembled WGS sequence"/>
</dbReference>
<evidence type="ECO:0000313" key="2">
    <source>
        <dbReference type="Proteomes" id="UP000037288"/>
    </source>
</evidence>
<evidence type="ECO:0000313" key="1">
    <source>
        <dbReference type="EMBL" id="KNB53112.1"/>
    </source>
</evidence>
<dbReference type="EMBL" id="LFXA01000004">
    <property type="protein sequence ID" value="KNB53112.1"/>
    <property type="molecule type" value="Genomic_DNA"/>
</dbReference>
<reference evidence="2" key="1">
    <citation type="submission" date="2015-07" db="EMBL/GenBank/DDBJ databases">
        <title>Draft genome sequence of Streptomyces sp. CMAA 1322, a bacterium isolated from Caatinga biome, from dry forest semiarid of Brazil.</title>
        <authorList>
            <person name="Santos S.N."/>
            <person name="Gacesa R."/>
            <person name="Taketani R.G."/>
            <person name="Long P.F."/>
            <person name="Melo I.S."/>
        </authorList>
    </citation>
    <scope>NUCLEOTIDE SEQUENCE [LARGE SCALE GENOMIC DNA]</scope>
    <source>
        <strain evidence="2">CMAA 1322</strain>
    </source>
</reference>
<name>A0A0K9XKB9_9ACTN</name>
<keyword evidence="2" id="KW-1185">Reference proteome</keyword>
<sequence length="134" mass="14102">MAVQLVLANSVVTLSWAMDGANEGLAIELSGRDAPNAGPSGDMVAVGERMEWVGLLGRSIVSVTPAWHVPNEGCSDMPWAFRMDFSNGSSVVIALGESEGSEITYMPDSLVAIFDEDVADAYRIPASSTSSYGN</sequence>
<organism evidence="1 2">
    <name type="scientific">Streptomyces caatingaensis</name>
    <dbReference type="NCBI Taxonomy" id="1678637"/>
    <lineage>
        <taxon>Bacteria</taxon>
        <taxon>Bacillati</taxon>
        <taxon>Actinomycetota</taxon>
        <taxon>Actinomycetes</taxon>
        <taxon>Kitasatosporales</taxon>
        <taxon>Streptomycetaceae</taxon>
        <taxon>Streptomyces</taxon>
    </lineage>
</organism>